<evidence type="ECO:0000313" key="4">
    <source>
        <dbReference type="Proteomes" id="UP000596192"/>
    </source>
</evidence>
<dbReference type="Gene3D" id="2.60.120.10">
    <property type="entry name" value="Jelly Rolls"/>
    <property type="match status" value="1"/>
</dbReference>
<sequence length="158" mass="16509">MKMLAAMAALPSLLASAALAQEAAMVKVTRVGTQPSTQGPAEYFTGAVRIDSRFQGSAPARVGGGIVTFEPGARTAWHTHPLGQTLIVTAGVGLVQQEGASVQEIKPGDVVWIPPDVKHWHGATAATGMTHIAIAESLDGKAADWLEKVSDEQYGNRP</sequence>
<dbReference type="InterPro" id="IPR011051">
    <property type="entry name" value="RmlC_Cupin_sf"/>
</dbReference>
<gene>
    <name evidence="3" type="ORF">GKQ51_10440</name>
</gene>
<dbReference type="InterPro" id="IPR013096">
    <property type="entry name" value="Cupin_2"/>
</dbReference>
<organism evidence="3 4">
    <name type="scientific">Azotobacter chroococcum</name>
    <dbReference type="NCBI Taxonomy" id="353"/>
    <lineage>
        <taxon>Bacteria</taxon>
        <taxon>Pseudomonadati</taxon>
        <taxon>Pseudomonadota</taxon>
        <taxon>Gammaproteobacteria</taxon>
        <taxon>Pseudomonadales</taxon>
        <taxon>Pseudomonadaceae</taxon>
        <taxon>Azotobacter</taxon>
    </lineage>
</organism>
<dbReference type="Pfam" id="PF07883">
    <property type="entry name" value="Cupin_2"/>
    <property type="match status" value="1"/>
</dbReference>
<evidence type="ECO:0000313" key="3">
    <source>
        <dbReference type="EMBL" id="QQE90638.1"/>
    </source>
</evidence>
<dbReference type="RefSeq" id="WP_131350037.1">
    <property type="nucleotide sequence ID" value="NZ_CP066310.1"/>
</dbReference>
<dbReference type="AlphaFoldDB" id="A0AAP9YHA4"/>
<protein>
    <submittedName>
        <fullName evidence="3">Cupin domain-containing protein</fullName>
    </submittedName>
</protein>
<dbReference type="SUPFAM" id="SSF51182">
    <property type="entry name" value="RmlC-like cupins"/>
    <property type="match status" value="1"/>
</dbReference>
<feature type="signal peptide" evidence="1">
    <location>
        <begin position="1"/>
        <end position="20"/>
    </location>
</feature>
<dbReference type="InterPro" id="IPR014710">
    <property type="entry name" value="RmlC-like_jellyroll"/>
</dbReference>
<evidence type="ECO:0000256" key="1">
    <source>
        <dbReference type="SAM" id="SignalP"/>
    </source>
</evidence>
<evidence type="ECO:0000259" key="2">
    <source>
        <dbReference type="Pfam" id="PF07883"/>
    </source>
</evidence>
<feature type="chain" id="PRO_5042915332" evidence="1">
    <location>
        <begin position="21"/>
        <end position="158"/>
    </location>
</feature>
<dbReference type="CDD" id="cd02233">
    <property type="entry name" value="cupin_HNL-like"/>
    <property type="match status" value="1"/>
</dbReference>
<dbReference type="InterPro" id="IPR047263">
    <property type="entry name" value="HNL-like_cupin"/>
</dbReference>
<name>A0AAP9YHA4_9GAMM</name>
<dbReference type="PANTHER" id="PTHR43698">
    <property type="entry name" value="RIBD C-TERMINAL DOMAIN CONTAINING PROTEIN"/>
    <property type="match status" value="1"/>
</dbReference>
<feature type="domain" description="Cupin type-2" evidence="2">
    <location>
        <begin position="66"/>
        <end position="125"/>
    </location>
</feature>
<dbReference type="Proteomes" id="UP000596192">
    <property type="component" value="Chromosome"/>
</dbReference>
<dbReference type="EMBL" id="CP066310">
    <property type="protein sequence ID" value="QQE90638.1"/>
    <property type="molecule type" value="Genomic_DNA"/>
</dbReference>
<reference evidence="3 4" key="1">
    <citation type="submission" date="2020-12" db="EMBL/GenBank/DDBJ databases">
        <title>Genomic Analysis and Response surface optimization of nitrogen-fixing conditions for A. chroococcum strain HR1, Isolation from rhizosphere soil.</title>
        <authorList>
            <person name="Li J."/>
            <person name="Yang H."/>
            <person name="Liu H."/>
            <person name="Wang C."/>
            <person name="Tian Y."/>
            <person name="Lu X.Y."/>
        </authorList>
    </citation>
    <scope>NUCLEOTIDE SEQUENCE [LARGE SCALE GENOMIC DNA]</scope>
    <source>
        <strain evidence="3 4">HR1</strain>
    </source>
</reference>
<keyword evidence="1" id="KW-0732">Signal</keyword>
<dbReference type="PANTHER" id="PTHR43698:SF1">
    <property type="entry name" value="BLL4564 PROTEIN"/>
    <property type="match status" value="1"/>
</dbReference>
<proteinExistence type="predicted"/>
<accession>A0AAP9YHA4</accession>